<reference evidence="2 3" key="1">
    <citation type="journal article" date="2016" name="Environ. Microbiol.">
        <title>Effector profiles distinguish formae speciales of Fusarium oxysporum.</title>
        <authorList>
            <person name="van Dam P."/>
            <person name="Fokkens L."/>
            <person name="Schmidt S.M."/>
            <person name="Linmans J.H."/>
            <person name="Kistler H.C."/>
            <person name="Ma L.J."/>
            <person name="Rep M."/>
        </authorList>
    </citation>
    <scope>NUCLEOTIDE SEQUENCE [LARGE SCALE GENOMIC DNA]</scope>
    <source>
        <strain evidence="2 3">Forc016</strain>
    </source>
</reference>
<comment type="caution">
    <text evidence="2">The sequence shown here is derived from an EMBL/GenBank/DDBJ whole genome shotgun (WGS) entry which is preliminary data.</text>
</comment>
<feature type="region of interest" description="Disordered" evidence="1">
    <location>
        <begin position="1"/>
        <end position="73"/>
    </location>
</feature>
<name>A0A2H3FUT7_FUSOX</name>
<feature type="compositionally biased region" description="Polar residues" evidence="1">
    <location>
        <begin position="58"/>
        <end position="70"/>
    </location>
</feature>
<evidence type="ECO:0000313" key="2">
    <source>
        <dbReference type="EMBL" id="PCD22206.1"/>
    </source>
</evidence>
<proteinExistence type="predicted"/>
<dbReference type="Proteomes" id="UP000219602">
    <property type="component" value="Chromosome RC"/>
</dbReference>
<gene>
    <name evidence="2" type="ORF">AU210_015998</name>
</gene>
<accession>A0A2H3FUT7</accession>
<sequence>MSSVTLISEPSMPLSLHPPSTISYESSNADHDSDEQPSYDTATTIDSEIQSDDGNLGPKTTTPADNSIPSMPSRLEHHRSRMALVRQLYQNIQHQMVAPETNPICICLQLLGPAVFLLCELQQALGVEPSNPLGESIAGTVGGYKESIATMEGMIDASFTVEIDIIGSLSLEGFADRLGVCEVYIVHDLIFGDIGLLEIMRNLRMHCRDSGHVQLLPTTLRYAAATIYADFFECCIEVLCRQTGGTQGSNPRHSTTHL</sequence>
<feature type="compositionally biased region" description="Polar residues" evidence="1">
    <location>
        <begin position="18"/>
        <end position="27"/>
    </location>
</feature>
<evidence type="ECO:0000256" key="1">
    <source>
        <dbReference type="SAM" id="MobiDB-lite"/>
    </source>
</evidence>
<feature type="compositionally biased region" description="Polar residues" evidence="1">
    <location>
        <begin position="38"/>
        <end position="48"/>
    </location>
</feature>
<protein>
    <submittedName>
        <fullName evidence="2">Uncharacterized protein</fullName>
    </submittedName>
</protein>
<dbReference type="AlphaFoldDB" id="A0A2H3FUT7"/>
<dbReference type="EMBL" id="MABQ02000012">
    <property type="protein sequence ID" value="PCD22206.1"/>
    <property type="molecule type" value="Genomic_DNA"/>
</dbReference>
<evidence type="ECO:0000313" key="3">
    <source>
        <dbReference type="Proteomes" id="UP000219602"/>
    </source>
</evidence>
<organism evidence="2 3">
    <name type="scientific">Fusarium oxysporum f. sp. radicis-cucumerinum</name>
    <dbReference type="NCBI Taxonomy" id="327505"/>
    <lineage>
        <taxon>Eukaryota</taxon>
        <taxon>Fungi</taxon>
        <taxon>Dikarya</taxon>
        <taxon>Ascomycota</taxon>
        <taxon>Pezizomycotina</taxon>
        <taxon>Sordariomycetes</taxon>
        <taxon>Hypocreomycetidae</taxon>
        <taxon>Hypocreales</taxon>
        <taxon>Nectriaceae</taxon>
        <taxon>Fusarium</taxon>
        <taxon>Fusarium oxysporum species complex</taxon>
    </lineage>
</organism>
<reference evidence="2 3" key="2">
    <citation type="journal article" date="2017" name="Sci. Rep.">
        <title>A mobile pathogenicity chromosome in Fusarium oxysporum for infection of multiple cucurbit species.</title>
        <authorList>
            <person name="van Dam P."/>
            <person name="Fokkens L."/>
            <person name="Ayukawa Y."/>
            <person name="van der Gragt M."/>
            <person name="Ter Horst A."/>
            <person name="Brankovics B."/>
            <person name="Houterman P.M."/>
            <person name="Arie T."/>
            <person name="Rep M."/>
        </authorList>
    </citation>
    <scope>NUCLEOTIDE SEQUENCE [LARGE SCALE GENOMIC DNA]</scope>
    <source>
        <strain evidence="2 3">Forc016</strain>
    </source>
</reference>